<dbReference type="AlphaFoldDB" id="A0A2S5G7Z9"/>
<dbReference type="EMBL" id="PREZ01000007">
    <property type="protein sequence ID" value="PPA69116.1"/>
    <property type="molecule type" value="Genomic_DNA"/>
</dbReference>
<dbReference type="Gene3D" id="3.40.50.880">
    <property type="match status" value="1"/>
</dbReference>
<accession>A0A2S5G7Z9</accession>
<protein>
    <submittedName>
        <fullName evidence="2">Trehalose utilization</fullName>
    </submittedName>
</protein>
<dbReference type="OrthoDB" id="9812305at2"/>
<name>A0A2S5G7Z9_9BACL</name>
<dbReference type="RefSeq" id="WP_104059335.1">
    <property type="nucleotide sequence ID" value="NZ_PREZ01000007.1"/>
</dbReference>
<dbReference type="InterPro" id="IPR029010">
    <property type="entry name" value="ThuA-like"/>
</dbReference>
<sequence>MTKRIVAVLGDFYHKKDNLIKSMELGLKRAEAEVEVEYSTARELSDQLKSLPDAVILSTENRLNPEDDNVETWMDERVAKEISDYVKNGGSWLAWHSGLASYDDLTDYTDMLRGHFKFHPKEHQEVTYFPEQGTAYESLSTFILVDEHYFVHCDDNHEGIFMRSESIDGSSIAGWSHTYGKGKVVCLTPAHNEAGLADAAFIDVLRKSLIELL</sequence>
<dbReference type="Proteomes" id="UP000239047">
    <property type="component" value="Unassembled WGS sequence"/>
</dbReference>
<proteinExistence type="predicted"/>
<feature type="domain" description="ThuA-like" evidence="1">
    <location>
        <begin position="20"/>
        <end position="207"/>
    </location>
</feature>
<keyword evidence="3" id="KW-1185">Reference proteome</keyword>
<evidence type="ECO:0000313" key="2">
    <source>
        <dbReference type="EMBL" id="PPA69116.1"/>
    </source>
</evidence>
<reference evidence="2 3" key="1">
    <citation type="submission" date="2018-02" db="EMBL/GenBank/DDBJ databases">
        <title>Jeotgalibacillus proteolyticum sp. nov. a protease producing bacterium isolated from ocean sediments of Laizhou Bay.</title>
        <authorList>
            <person name="Li Y."/>
        </authorList>
    </citation>
    <scope>NUCLEOTIDE SEQUENCE [LARGE SCALE GENOMIC DNA]</scope>
    <source>
        <strain evidence="2 3">22-7</strain>
    </source>
</reference>
<organism evidence="2 3">
    <name type="scientific">Jeotgalibacillus proteolyticus</name>
    <dbReference type="NCBI Taxonomy" id="2082395"/>
    <lineage>
        <taxon>Bacteria</taxon>
        <taxon>Bacillati</taxon>
        <taxon>Bacillota</taxon>
        <taxon>Bacilli</taxon>
        <taxon>Bacillales</taxon>
        <taxon>Caryophanaceae</taxon>
        <taxon>Jeotgalibacillus</taxon>
    </lineage>
</organism>
<dbReference type="Pfam" id="PF06283">
    <property type="entry name" value="ThuA"/>
    <property type="match status" value="1"/>
</dbReference>
<gene>
    <name evidence="2" type="ORF">C4B60_17550</name>
</gene>
<comment type="caution">
    <text evidence="2">The sequence shown here is derived from an EMBL/GenBank/DDBJ whole genome shotgun (WGS) entry which is preliminary data.</text>
</comment>
<dbReference type="SUPFAM" id="SSF52317">
    <property type="entry name" value="Class I glutamine amidotransferase-like"/>
    <property type="match status" value="1"/>
</dbReference>
<dbReference type="InterPro" id="IPR029062">
    <property type="entry name" value="Class_I_gatase-like"/>
</dbReference>
<evidence type="ECO:0000313" key="3">
    <source>
        <dbReference type="Proteomes" id="UP000239047"/>
    </source>
</evidence>
<evidence type="ECO:0000259" key="1">
    <source>
        <dbReference type="Pfam" id="PF06283"/>
    </source>
</evidence>